<dbReference type="SMART" id="SM00320">
    <property type="entry name" value="WD40"/>
    <property type="match status" value="5"/>
</dbReference>
<dbReference type="GO" id="GO:0120330">
    <property type="term" value="C:rixosome complex"/>
    <property type="evidence" value="ECO:0007669"/>
    <property type="project" value="TreeGrafter"/>
</dbReference>
<dbReference type="AlphaFoldDB" id="A0A9D4K378"/>
<comment type="caution">
    <text evidence="4">The sequence shown here is derived from an EMBL/GenBank/DDBJ whole genome shotgun (WGS) entry which is preliminary data.</text>
</comment>
<protein>
    <recommendedName>
        <fullName evidence="6">WD repeat-containing protein 18</fullName>
    </recommendedName>
</protein>
<feature type="repeat" description="WD" evidence="3">
    <location>
        <begin position="117"/>
        <end position="152"/>
    </location>
</feature>
<feature type="repeat" description="WD" evidence="3">
    <location>
        <begin position="268"/>
        <end position="309"/>
    </location>
</feature>
<dbReference type="GO" id="GO:0005656">
    <property type="term" value="C:nuclear pre-replicative complex"/>
    <property type="evidence" value="ECO:0007669"/>
    <property type="project" value="TreeGrafter"/>
</dbReference>
<organism evidence="4 5">
    <name type="scientific">Dreissena polymorpha</name>
    <name type="common">Zebra mussel</name>
    <name type="synonym">Mytilus polymorpha</name>
    <dbReference type="NCBI Taxonomy" id="45954"/>
    <lineage>
        <taxon>Eukaryota</taxon>
        <taxon>Metazoa</taxon>
        <taxon>Spiralia</taxon>
        <taxon>Lophotrochozoa</taxon>
        <taxon>Mollusca</taxon>
        <taxon>Bivalvia</taxon>
        <taxon>Autobranchia</taxon>
        <taxon>Heteroconchia</taxon>
        <taxon>Euheterodonta</taxon>
        <taxon>Imparidentia</taxon>
        <taxon>Neoheterodontei</taxon>
        <taxon>Myida</taxon>
        <taxon>Dreissenoidea</taxon>
        <taxon>Dreissenidae</taxon>
        <taxon>Dreissena</taxon>
    </lineage>
</organism>
<feature type="repeat" description="WD" evidence="3">
    <location>
        <begin position="170"/>
        <end position="213"/>
    </location>
</feature>
<dbReference type="Pfam" id="PF00400">
    <property type="entry name" value="WD40"/>
    <property type="match status" value="3"/>
</dbReference>
<evidence type="ECO:0000313" key="4">
    <source>
        <dbReference type="EMBL" id="KAH3831903.1"/>
    </source>
</evidence>
<dbReference type="PANTHER" id="PTHR18763">
    <property type="entry name" value="WD-REPEAT PROTEIN 18"/>
    <property type="match status" value="1"/>
</dbReference>
<gene>
    <name evidence="4" type="ORF">DPMN_105175</name>
</gene>
<dbReference type="GO" id="GO:0006364">
    <property type="term" value="P:rRNA processing"/>
    <property type="evidence" value="ECO:0007669"/>
    <property type="project" value="TreeGrafter"/>
</dbReference>
<name>A0A9D4K378_DREPO</name>
<dbReference type="PROSITE" id="PS50294">
    <property type="entry name" value="WD_REPEATS_REGION"/>
    <property type="match status" value="2"/>
</dbReference>
<reference evidence="4" key="1">
    <citation type="journal article" date="2019" name="bioRxiv">
        <title>The Genome of the Zebra Mussel, Dreissena polymorpha: A Resource for Invasive Species Research.</title>
        <authorList>
            <person name="McCartney M.A."/>
            <person name="Auch B."/>
            <person name="Kono T."/>
            <person name="Mallez S."/>
            <person name="Zhang Y."/>
            <person name="Obille A."/>
            <person name="Becker A."/>
            <person name="Abrahante J.E."/>
            <person name="Garbe J."/>
            <person name="Badalamenti J.P."/>
            <person name="Herman A."/>
            <person name="Mangelson H."/>
            <person name="Liachko I."/>
            <person name="Sullivan S."/>
            <person name="Sone E.D."/>
            <person name="Koren S."/>
            <person name="Silverstein K.A.T."/>
            <person name="Beckman K.B."/>
            <person name="Gohl D.M."/>
        </authorList>
    </citation>
    <scope>NUCLEOTIDE SEQUENCE</scope>
    <source>
        <strain evidence="4">Duluth1</strain>
        <tissue evidence="4">Whole animal</tissue>
    </source>
</reference>
<reference evidence="4" key="2">
    <citation type="submission" date="2020-11" db="EMBL/GenBank/DDBJ databases">
        <authorList>
            <person name="McCartney M.A."/>
            <person name="Auch B."/>
            <person name="Kono T."/>
            <person name="Mallez S."/>
            <person name="Becker A."/>
            <person name="Gohl D.M."/>
            <person name="Silverstein K.A.T."/>
            <person name="Koren S."/>
            <person name="Bechman K.B."/>
            <person name="Herman A."/>
            <person name="Abrahante J.E."/>
            <person name="Garbe J."/>
        </authorList>
    </citation>
    <scope>NUCLEOTIDE SEQUENCE</scope>
    <source>
        <strain evidence="4">Duluth1</strain>
        <tissue evidence="4">Whole animal</tissue>
    </source>
</reference>
<keyword evidence="5" id="KW-1185">Reference proteome</keyword>
<proteinExistence type="predicted"/>
<dbReference type="InterPro" id="IPR001680">
    <property type="entry name" value="WD40_rpt"/>
</dbReference>
<dbReference type="EMBL" id="JAIWYP010000004">
    <property type="protein sequence ID" value="KAH3831903.1"/>
    <property type="molecule type" value="Genomic_DNA"/>
</dbReference>
<dbReference type="InterPro" id="IPR019775">
    <property type="entry name" value="WD40_repeat_CS"/>
</dbReference>
<evidence type="ECO:0000256" key="1">
    <source>
        <dbReference type="ARBA" id="ARBA00022574"/>
    </source>
</evidence>
<evidence type="ECO:0008006" key="6">
    <source>
        <dbReference type="Google" id="ProtNLM"/>
    </source>
</evidence>
<dbReference type="InterPro" id="IPR045227">
    <property type="entry name" value="WDR18/Ipi3/RID3"/>
</dbReference>
<keyword evidence="1 3" id="KW-0853">WD repeat</keyword>
<dbReference type="Proteomes" id="UP000828390">
    <property type="component" value="Unassembled WGS sequence"/>
</dbReference>
<dbReference type="PROSITE" id="PS00678">
    <property type="entry name" value="WD_REPEATS_1"/>
    <property type="match status" value="2"/>
</dbReference>
<keyword evidence="2" id="KW-0677">Repeat</keyword>
<dbReference type="PANTHER" id="PTHR18763:SF0">
    <property type="entry name" value="WD REPEAT-CONTAINING PROTEIN 18"/>
    <property type="match status" value="1"/>
</dbReference>
<dbReference type="GO" id="GO:0006261">
    <property type="term" value="P:DNA-templated DNA replication"/>
    <property type="evidence" value="ECO:0007669"/>
    <property type="project" value="TreeGrafter"/>
</dbReference>
<dbReference type="PRINTS" id="PR00320">
    <property type="entry name" value="GPROTEINBRPT"/>
</dbReference>
<dbReference type="PROSITE" id="PS50082">
    <property type="entry name" value="WD_REPEATS_2"/>
    <property type="match status" value="3"/>
</dbReference>
<accession>A0A9D4K378</accession>
<evidence type="ECO:0000256" key="3">
    <source>
        <dbReference type="PROSITE-ProRule" id="PRU00221"/>
    </source>
</evidence>
<dbReference type="InterPro" id="IPR036322">
    <property type="entry name" value="WD40_repeat_dom_sf"/>
</dbReference>
<dbReference type="Gene3D" id="2.130.10.10">
    <property type="entry name" value="YVTN repeat-like/Quinoprotein amine dehydrogenase"/>
    <property type="match status" value="3"/>
</dbReference>
<dbReference type="InterPro" id="IPR020472">
    <property type="entry name" value="WD40_PAC1"/>
</dbReference>
<dbReference type="SUPFAM" id="SSF50978">
    <property type="entry name" value="WD40 repeat-like"/>
    <property type="match status" value="1"/>
</dbReference>
<dbReference type="InterPro" id="IPR015943">
    <property type="entry name" value="WD40/YVTN_repeat-like_dom_sf"/>
</dbReference>
<sequence length="423" mass="46438">MAAPIEVLITSDVSGQLWNSCIWDLNSGASLSCYKGDATNHRSLCILGGQYLLGASCTKPLINVWALQRREQHQLKMICAGKVNSLTVTHDGTYCVAAVAENIHIWQVCTGNLLVVLTRHYQAVNVIRFTDNGSHFVSGGEDNLVMVWPLASVLTCIHNPSVKPEPLRIWSSHSLPVTDVHVGRGGAQSRVVSSSLDQTCKIWDIVSGDLLQTILFPGSVLSVTMDAAELRVFAGSSSGHVYCVHLYGQPIKFERHVEDQDPEGVICYKGHSKQVTCLCVSMDGSKLVSGSHDSSVKIWDIFSGQCIRTLPHKGHVTNTVIVPTPQAVLDPAVKPTLPLQSFKRHLVSERRDDTGADSRVLSLRIPSSLGREQKFEENLFDNQDGSVEMGTSEASKEELKRLKVINRELYTFAVDNILNKQVT</sequence>
<evidence type="ECO:0000256" key="2">
    <source>
        <dbReference type="ARBA" id="ARBA00022737"/>
    </source>
</evidence>
<evidence type="ECO:0000313" key="5">
    <source>
        <dbReference type="Proteomes" id="UP000828390"/>
    </source>
</evidence>